<reference evidence="2" key="1">
    <citation type="submission" date="2023-06" db="EMBL/GenBank/DDBJ databases">
        <authorList>
            <person name="Delattre M."/>
        </authorList>
    </citation>
    <scope>NUCLEOTIDE SEQUENCE</scope>
    <source>
        <strain evidence="2">AF72</strain>
    </source>
</reference>
<keyword evidence="1" id="KW-1133">Transmembrane helix</keyword>
<comment type="caution">
    <text evidence="2">The sequence shown here is derived from an EMBL/GenBank/DDBJ whole genome shotgun (WGS) entry which is preliminary data.</text>
</comment>
<evidence type="ECO:0000256" key="1">
    <source>
        <dbReference type="SAM" id="Phobius"/>
    </source>
</evidence>
<evidence type="ECO:0000313" key="2">
    <source>
        <dbReference type="EMBL" id="CAJ0558559.1"/>
    </source>
</evidence>
<name>A0AA36C5Q7_9BILA</name>
<dbReference type="EMBL" id="CATQJA010000244">
    <property type="protein sequence ID" value="CAJ0558559.1"/>
    <property type="molecule type" value="Genomic_DNA"/>
</dbReference>
<feature type="transmembrane region" description="Helical" evidence="1">
    <location>
        <begin position="67"/>
        <end position="88"/>
    </location>
</feature>
<keyword evidence="1" id="KW-0472">Membrane</keyword>
<keyword evidence="3" id="KW-1185">Reference proteome</keyword>
<gene>
    <name evidence="2" type="ORF">MSPICULIGERA_LOCUS1020</name>
</gene>
<evidence type="ECO:0000313" key="3">
    <source>
        <dbReference type="Proteomes" id="UP001177023"/>
    </source>
</evidence>
<organism evidence="2 3">
    <name type="scientific">Mesorhabditis spiculigera</name>
    <dbReference type="NCBI Taxonomy" id="96644"/>
    <lineage>
        <taxon>Eukaryota</taxon>
        <taxon>Metazoa</taxon>
        <taxon>Ecdysozoa</taxon>
        <taxon>Nematoda</taxon>
        <taxon>Chromadorea</taxon>
        <taxon>Rhabditida</taxon>
        <taxon>Rhabditina</taxon>
        <taxon>Rhabditomorpha</taxon>
        <taxon>Rhabditoidea</taxon>
        <taxon>Rhabditidae</taxon>
        <taxon>Mesorhabditinae</taxon>
        <taxon>Mesorhabditis</taxon>
    </lineage>
</organism>
<dbReference type="AlphaFoldDB" id="A0AA36C5Q7"/>
<proteinExistence type="predicted"/>
<dbReference type="Proteomes" id="UP001177023">
    <property type="component" value="Unassembled WGS sequence"/>
</dbReference>
<feature type="transmembrane region" description="Helical" evidence="1">
    <location>
        <begin position="166"/>
        <end position="187"/>
    </location>
</feature>
<keyword evidence="1" id="KW-0812">Transmembrane</keyword>
<accession>A0AA36C5Q7</accession>
<feature type="transmembrane region" description="Helical" evidence="1">
    <location>
        <begin position="94"/>
        <end position="118"/>
    </location>
</feature>
<protein>
    <submittedName>
        <fullName evidence="2">Uncharacterized protein</fullName>
    </submittedName>
</protein>
<feature type="transmembrane region" description="Helical" evidence="1">
    <location>
        <begin position="125"/>
        <end position="146"/>
    </location>
</feature>
<sequence length="255" mass="29184">MADRIGILEADAGKEKGRPVARCFSCLVRFVCCCRPKKKPVKYDPYVFLDDSHVYHACFGCIHVKRLAVFLVLIKTVALFAFVCRQLFASSSSSLSNIACVFITSATTVSYILVIVGVQIKRYTFIIPYFTICVLVILVMIMQLFMDFLDTANRKTTLDPKAMAQNATLFSIIAFEIYTLSVVWKAFIYVNDFQMNVDLHSKERRERLNSIFIKRDDEGLMHNHLIPIKEESDEEPEVPVNLRKMTLRRSESIVA</sequence>
<feature type="non-terminal residue" evidence="2">
    <location>
        <position position="1"/>
    </location>
</feature>